<dbReference type="AlphaFoldDB" id="A0A848DFH4"/>
<feature type="transmembrane region" description="Helical" evidence="7">
    <location>
        <begin position="183"/>
        <end position="202"/>
    </location>
</feature>
<dbReference type="GO" id="GO:0005886">
    <property type="term" value="C:plasma membrane"/>
    <property type="evidence" value="ECO:0007669"/>
    <property type="project" value="UniProtKB-SubCell"/>
</dbReference>
<feature type="transmembrane region" description="Helical" evidence="7">
    <location>
        <begin position="155"/>
        <end position="177"/>
    </location>
</feature>
<feature type="transmembrane region" description="Helical" evidence="7">
    <location>
        <begin position="286"/>
        <end position="305"/>
    </location>
</feature>
<evidence type="ECO:0000256" key="3">
    <source>
        <dbReference type="ARBA" id="ARBA00022475"/>
    </source>
</evidence>
<dbReference type="PROSITE" id="PS50850">
    <property type="entry name" value="MFS"/>
    <property type="match status" value="1"/>
</dbReference>
<reference evidence="9 10" key="1">
    <citation type="submission" date="2020-04" db="EMBL/GenBank/DDBJ databases">
        <authorList>
            <person name="Klaysubun C."/>
            <person name="Duangmal K."/>
            <person name="Lipun K."/>
        </authorList>
    </citation>
    <scope>NUCLEOTIDE SEQUENCE [LARGE SCALE GENOMIC DNA]</scope>
    <source>
        <strain evidence="9 10">DSM 45300</strain>
    </source>
</reference>
<dbReference type="PANTHER" id="PTHR23517:SF3">
    <property type="entry name" value="INTEGRAL MEMBRANE TRANSPORT PROTEIN"/>
    <property type="match status" value="1"/>
</dbReference>
<dbReference type="InterPro" id="IPR036259">
    <property type="entry name" value="MFS_trans_sf"/>
</dbReference>
<dbReference type="InterPro" id="IPR011701">
    <property type="entry name" value="MFS"/>
</dbReference>
<evidence type="ECO:0000256" key="5">
    <source>
        <dbReference type="ARBA" id="ARBA00022989"/>
    </source>
</evidence>
<feature type="transmembrane region" description="Helical" evidence="7">
    <location>
        <begin position="53"/>
        <end position="74"/>
    </location>
</feature>
<sequence>MTADPPPTGPPTTTPAGRARLLPLYAAGFVTAFGAHSIAASLGGITGSAPTSLLALGILLAIYDGAEVLLKPVFGSLADRIGPRPVLLGGLVAFALASGAFVLAGSSAGAIGLARLGQGAAAAAFSPAAAALVARLTPGTAHGRAFGGYGAWKGLGYTLGPLLGGVLIHIGGFPLLFTTLAGLAAAVAVWAVITVPSVAALPRARQTVLGLVRRLAEPGFLRPTFTLAATTAALSVGVGFLPVRGAAAGLGPLATGAVVSVLAAAAALIQPWAGRARDAGRLPERGGMAAGLFLAALGFVLAATVPGLPGLIPAAIAVGAGVGAVTPLTFAALAATAPPERLGQTMGAAEVGREIGDAGGPLLVGAVAAATSLPLGLGALAALLATAGAMVTGRATRARG</sequence>
<dbReference type="GO" id="GO:0022857">
    <property type="term" value="F:transmembrane transporter activity"/>
    <property type="evidence" value="ECO:0007669"/>
    <property type="project" value="InterPro"/>
</dbReference>
<feature type="domain" description="Major facilitator superfamily (MFS) profile" evidence="8">
    <location>
        <begin position="20"/>
        <end position="397"/>
    </location>
</feature>
<dbReference type="InterPro" id="IPR001958">
    <property type="entry name" value="Tet-R_TetA/multi-R_MdtG-like"/>
</dbReference>
<feature type="transmembrane region" description="Helical" evidence="7">
    <location>
        <begin position="223"/>
        <end position="241"/>
    </location>
</feature>
<keyword evidence="4 7" id="KW-0812">Transmembrane</keyword>
<keyword evidence="5 7" id="KW-1133">Transmembrane helix</keyword>
<evidence type="ECO:0000256" key="7">
    <source>
        <dbReference type="SAM" id="Phobius"/>
    </source>
</evidence>
<evidence type="ECO:0000256" key="2">
    <source>
        <dbReference type="ARBA" id="ARBA00022448"/>
    </source>
</evidence>
<dbReference type="InterPro" id="IPR050171">
    <property type="entry name" value="MFS_Transporters"/>
</dbReference>
<evidence type="ECO:0000259" key="8">
    <source>
        <dbReference type="PROSITE" id="PS50850"/>
    </source>
</evidence>
<evidence type="ECO:0000256" key="1">
    <source>
        <dbReference type="ARBA" id="ARBA00004651"/>
    </source>
</evidence>
<evidence type="ECO:0000256" key="4">
    <source>
        <dbReference type="ARBA" id="ARBA00022692"/>
    </source>
</evidence>
<feature type="transmembrane region" description="Helical" evidence="7">
    <location>
        <begin position="86"/>
        <end position="104"/>
    </location>
</feature>
<dbReference type="EMBL" id="JAAXKZ010000015">
    <property type="protein sequence ID" value="NMH91293.1"/>
    <property type="molecule type" value="Genomic_DNA"/>
</dbReference>
<keyword evidence="2" id="KW-0813">Transport</keyword>
<feature type="transmembrane region" description="Helical" evidence="7">
    <location>
        <begin position="253"/>
        <end position="274"/>
    </location>
</feature>
<dbReference type="Gene3D" id="1.20.1250.20">
    <property type="entry name" value="MFS general substrate transporter like domains"/>
    <property type="match status" value="1"/>
</dbReference>
<evidence type="ECO:0000256" key="6">
    <source>
        <dbReference type="ARBA" id="ARBA00023136"/>
    </source>
</evidence>
<evidence type="ECO:0000313" key="10">
    <source>
        <dbReference type="Proteomes" id="UP000586918"/>
    </source>
</evidence>
<dbReference type="Proteomes" id="UP000586918">
    <property type="component" value="Unassembled WGS sequence"/>
</dbReference>
<evidence type="ECO:0000313" key="9">
    <source>
        <dbReference type="EMBL" id="NMH91293.1"/>
    </source>
</evidence>
<organism evidence="9 10">
    <name type="scientific">Pseudonocardia bannensis</name>
    <dbReference type="NCBI Taxonomy" id="630973"/>
    <lineage>
        <taxon>Bacteria</taxon>
        <taxon>Bacillati</taxon>
        <taxon>Actinomycetota</taxon>
        <taxon>Actinomycetes</taxon>
        <taxon>Pseudonocardiales</taxon>
        <taxon>Pseudonocardiaceae</taxon>
        <taxon>Pseudonocardia</taxon>
    </lineage>
</organism>
<accession>A0A848DFH4</accession>
<protein>
    <submittedName>
        <fullName evidence="9">MFS transporter</fullName>
    </submittedName>
</protein>
<feature type="transmembrane region" description="Helical" evidence="7">
    <location>
        <begin position="311"/>
        <end position="336"/>
    </location>
</feature>
<proteinExistence type="predicted"/>
<name>A0A848DFH4_9PSEU</name>
<dbReference type="PRINTS" id="PR01035">
    <property type="entry name" value="TCRTETA"/>
</dbReference>
<keyword evidence="10" id="KW-1185">Reference proteome</keyword>
<dbReference type="SUPFAM" id="SSF103473">
    <property type="entry name" value="MFS general substrate transporter"/>
    <property type="match status" value="1"/>
</dbReference>
<dbReference type="Pfam" id="PF07690">
    <property type="entry name" value="MFS_1"/>
    <property type="match status" value="1"/>
</dbReference>
<comment type="subcellular location">
    <subcellularLocation>
        <location evidence="1">Cell membrane</location>
        <topology evidence="1">Multi-pass membrane protein</topology>
    </subcellularLocation>
</comment>
<keyword evidence="3" id="KW-1003">Cell membrane</keyword>
<feature type="transmembrane region" description="Helical" evidence="7">
    <location>
        <begin position="24"/>
        <end position="47"/>
    </location>
</feature>
<dbReference type="InterPro" id="IPR020846">
    <property type="entry name" value="MFS_dom"/>
</dbReference>
<comment type="caution">
    <text evidence="9">The sequence shown here is derived from an EMBL/GenBank/DDBJ whole genome shotgun (WGS) entry which is preliminary data.</text>
</comment>
<gene>
    <name evidence="9" type="ORF">HF519_06745</name>
</gene>
<dbReference type="PANTHER" id="PTHR23517">
    <property type="entry name" value="RESISTANCE PROTEIN MDTM, PUTATIVE-RELATED-RELATED"/>
    <property type="match status" value="1"/>
</dbReference>
<keyword evidence="6 7" id="KW-0472">Membrane</keyword>
<dbReference type="RefSeq" id="WP_169411196.1">
    <property type="nucleotide sequence ID" value="NZ_JAAXKZ010000015.1"/>
</dbReference>